<proteinExistence type="predicted"/>
<keyword evidence="3" id="KW-0378">Hydrolase</keyword>
<keyword evidence="1" id="KW-0472">Membrane</keyword>
<evidence type="ECO:0000313" key="3">
    <source>
        <dbReference type="EMBL" id="CBI07477.1"/>
    </source>
</evidence>
<feature type="domain" description="Amidohydrolase-related" evidence="2">
    <location>
        <begin position="104"/>
        <end position="447"/>
    </location>
</feature>
<dbReference type="EMBL" id="CABQ01000091">
    <property type="protein sequence ID" value="CBI07477.1"/>
    <property type="molecule type" value="Genomic_DNA"/>
</dbReference>
<organism evidence="3">
    <name type="scientific">mine drainage metagenome</name>
    <dbReference type="NCBI Taxonomy" id="410659"/>
    <lineage>
        <taxon>unclassified sequences</taxon>
        <taxon>metagenomes</taxon>
        <taxon>ecological metagenomes</taxon>
    </lineage>
</organism>
<comment type="caution">
    <text evidence="3">The sequence shown here is derived from an EMBL/GenBank/DDBJ whole genome shotgun (WGS) entry which is preliminary data.</text>
</comment>
<dbReference type="CDD" id="cd01299">
    <property type="entry name" value="Met_dep_hydrolase_A"/>
    <property type="match status" value="1"/>
</dbReference>
<protein>
    <submittedName>
        <fullName evidence="3">Amidohydrolase</fullName>
    </submittedName>
</protein>
<dbReference type="Gene3D" id="3.20.20.140">
    <property type="entry name" value="Metal-dependent hydrolases"/>
    <property type="match status" value="1"/>
</dbReference>
<dbReference type="PANTHER" id="PTHR43135">
    <property type="entry name" value="ALPHA-D-RIBOSE 1-METHYLPHOSPHONATE 5-TRIPHOSPHATE DIPHOSPHATASE"/>
    <property type="match status" value="1"/>
</dbReference>
<keyword evidence="1" id="KW-0812">Transmembrane</keyword>
<feature type="transmembrane region" description="Helical" evidence="1">
    <location>
        <begin position="21"/>
        <end position="42"/>
    </location>
</feature>
<reference evidence="3" key="1">
    <citation type="submission" date="2009-10" db="EMBL/GenBank/DDBJ databases">
        <title>Diversity of trophic interactions inside an arsenic-rich microbial ecosystem.</title>
        <authorList>
            <person name="Bertin P.N."/>
            <person name="Heinrich-Salmeron A."/>
            <person name="Pelletier E."/>
            <person name="Goulhen-Chollet F."/>
            <person name="Arsene-Ploetze F."/>
            <person name="Gallien S."/>
            <person name="Calteau A."/>
            <person name="Vallenet D."/>
            <person name="Casiot C."/>
            <person name="Chane-Woon-Ming B."/>
            <person name="Giloteaux L."/>
            <person name="Barakat M."/>
            <person name="Bonnefoy V."/>
            <person name="Bruneel O."/>
            <person name="Chandler M."/>
            <person name="Cleiss J."/>
            <person name="Duran R."/>
            <person name="Elbaz-Poulichet F."/>
            <person name="Fonknechten N."/>
            <person name="Lauga B."/>
            <person name="Mornico D."/>
            <person name="Ortet P."/>
            <person name="Schaeffer C."/>
            <person name="Siguier P."/>
            <person name="Alexander Thil Smith A."/>
            <person name="Van Dorsselaer A."/>
            <person name="Weissenbach J."/>
            <person name="Medigue C."/>
            <person name="Le Paslier D."/>
        </authorList>
    </citation>
    <scope>NUCLEOTIDE SEQUENCE</scope>
</reference>
<dbReference type="AlphaFoldDB" id="E6QJR0"/>
<dbReference type="InterPro" id="IPR011059">
    <property type="entry name" value="Metal-dep_hydrolase_composite"/>
</dbReference>
<name>E6QJR0_9ZZZZ</name>
<dbReference type="Gene3D" id="2.30.40.10">
    <property type="entry name" value="Urease, subunit C, domain 1"/>
    <property type="match status" value="1"/>
</dbReference>
<evidence type="ECO:0000256" key="1">
    <source>
        <dbReference type="SAM" id="Phobius"/>
    </source>
</evidence>
<gene>
    <name evidence="3" type="ORF">CARN6_0813</name>
</gene>
<dbReference type="SUPFAM" id="SSF51338">
    <property type="entry name" value="Composite domain of metallo-dependent hydrolases"/>
    <property type="match status" value="1"/>
</dbReference>
<sequence>MQNVDTSKPLIVYYLAMFRSLALKFFLSIPLFALAFPLIALGQNLLLAPSSSVTVLHAAHLLDVERGVLLSPGEILVRGNRIAEVAQTVPRPAGVTVVDMGDSTLMPGLIDAHVHLFLHPGAEDLQTVVESVPERTILAELAARDDLMAGFTAERDMGTEGAGSADTAVRNAIDAGLIPGPRMRTSGNAISILGGHEDAIHFNPAEHISSNATYANDAQQLVEVIREQLKEGASFIKMYETGEDSLKDGQFHTHWQYSELELATAVNEAARMGTRVGVHCTGEPGALYAATAGVASIDHAYQLSDATMRLMQEKQIYAVPTFAISEYFTEHAATPQDAAREQAMLDFHADEFRRQLAAGVPMAVGSDVGPFPHGTQGRELVLMVKYGMPAADVLRADLIHGAKLLGWDGEIGQLKPGYYADVIAVRGNPLEDISAVMRVVMVMKDGVVYRH</sequence>
<dbReference type="SUPFAM" id="SSF51556">
    <property type="entry name" value="Metallo-dependent hydrolases"/>
    <property type="match status" value="1"/>
</dbReference>
<dbReference type="InterPro" id="IPR051781">
    <property type="entry name" value="Metallo-dep_Hydrolase"/>
</dbReference>
<dbReference type="GO" id="GO:0016810">
    <property type="term" value="F:hydrolase activity, acting on carbon-nitrogen (but not peptide) bonds"/>
    <property type="evidence" value="ECO:0007669"/>
    <property type="project" value="InterPro"/>
</dbReference>
<keyword evidence="1" id="KW-1133">Transmembrane helix</keyword>
<dbReference type="InterPro" id="IPR032466">
    <property type="entry name" value="Metal_Hydrolase"/>
</dbReference>
<evidence type="ECO:0000259" key="2">
    <source>
        <dbReference type="Pfam" id="PF01979"/>
    </source>
</evidence>
<accession>E6QJR0</accession>
<dbReference type="PANTHER" id="PTHR43135:SF3">
    <property type="entry name" value="ALPHA-D-RIBOSE 1-METHYLPHOSPHONATE 5-TRIPHOSPHATE DIPHOSPHATASE"/>
    <property type="match status" value="1"/>
</dbReference>
<dbReference type="InterPro" id="IPR006680">
    <property type="entry name" value="Amidohydro-rel"/>
</dbReference>
<dbReference type="InterPro" id="IPR057744">
    <property type="entry name" value="OTAase-like"/>
</dbReference>
<dbReference type="Pfam" id="PF01979">
    <property type="entry name" value="Amidohydro_1"/>
    <property type="match status" value="1"/>
</dbReference>